<feature type="binding site" evidence="3">
    <location>
        <position position="47"/>
    </location>
    <ligand>
        <name>Mg(2+)</name>
        <dbReference type="ChEBI" id="CHEBI:18420"/>
        <label>1</label>
    </ligand>
</feature>
<dbReference type="PANTHER" id="PTHR16222">
    <property type="entry name" value="ADP-RIBOSYLGLYCOHYDROLASE"/>
    <property type="match status" value="1"/>
</dbReference>
<gene>
    <name evidence="4" type="ORF">M23134_05374</name>
</gene>
<dbReference type="PANTHER" id="PTHR16222:SF24">
    <property type="entry name" value="ADP-RIBOSYLHYDROLASE ARH3"/>
    <property type="match status" value="1"/>
</dbReference>
<keyword evidence="3" id="KW-0460">Magnesium</keyword>
<sequence length="282" mass="30877">MLVELAIGDAYGAQFEFADPELVEQHNHLQYIAVRDDAISPGSYTDDTQQTIAIAELLVEGTEWTPENIAGKLVEVYHRDPRKGYSRRVKIALNASANGAEFLKNIDPNSDTSGAAMRACPLGIIHDLPELVERVTIQAKVSHNTPLGIQASLATALATHYCIYEIGELSDLGEFIVSQVPGDWNVAYDEFVGQKGWMSVRAALTVLSKHDNLADMLKACIAFTGDVDTVATIALGAASNTARIEKNLPDCLYQNLESSNYGLEYLQALNERWLELKVVPNL</sequence>
<keyword evidence="3" id="KW-0479">Metal-binding</keyword>
<proteinExistence type="inferred from homology"/>
<name>A1ZHN4_MICM2</name>
<evidence type="ECO:0000313" key="4">
    <source>
        <dbReference type="EMBL" id="EAY30041.1"/>
    </source>
</evidence>
<comment type="caution">
    <text evidence="4">The sequence shown here is derived from an EMBL/GenBank/DDBJ whole genome shotgun (WGS) entry which is preliminary data.</text>
</comment>
<evidence type="ECO:0000256" key="2">
    <source>
        <dbReference type="ARBA" id="ARBA00022801"/>
    </source>
</evidence>
<dbReference type="Gene3D" id="1.10.4080.10">
    <property type="entry name" value="ADP-ribosylation/Crystallin J1"/>
    <property type="match status" value="1"/>
</dbReference>
<dbReference type="Proteomes" id="UP000004095">
    <property type="component" value="Unassembled WGS sequence"/>
</dbReference>
<dbReference type="AlphaFoldDB" id="A1ZHN4"/>
<comment type="similarity">
    <text evidence="1">Belongs to the ADP-ribosylglycohydrolase family.</text>
</comment>
<protein>
    <submittedName>
        <fullName evidence="4">ADP-ribosylation/Crystallin J1, putative</fullName>
    </submittedName>
</protein>
<dbReference type="InterPro" id="IPR050792">
    <property type="entry name" value="ADP-ribosylglycohydrolase"/>
</dbReference>
<dbReference type="eggNOG" id="COG1397">
    <property type="taxonomic scope" value="Bacteria"/>
</dbReference>
<dbReference type="GO" id="GO:0016787">
    <property type="term" value="F:hydrolase activity"/>
    <property type="evidence" value="ECO:0007669"/>
    <property type="project" value="UniProtKB-KW"/>
</dbReference>
<dbReference type="EMBL" id="AAWS01000008">
    <property type="protein sequence ID" value="EAY30041.1"/>
    <property type="molecule type" value="Genomic_DNA"/>
</dbReference>
<feature type="binding site" evidence="3">
    <location>
        <position position="46"/>
    </location>
    <ligand>
        <name>Mg(2+)</name>
        <dbReference type="ChEBI" id="CHEBI:18420"/>
        <label>1</label>
    </ligand>
</feature>
<dbReference type="SUPFAM" id="SSF101478">
    <property type="entry name" value="ADP-ribosylglycohydrolase"/>
    <property type="match status" value="1"/>
</dbReference>
<dbReference type="RefSeq" id="WP_002695574.1">
    <property type="nucleotide sequence ID" value="NZ_AAWS01000008.1"/>
</dbReference>
<dbReference type="InterPro" id="IPR036705">
    <property type="entry name" value="Ribosyl_crysJ1_sf"/>
</dbReference>
<organism evidence="4 5">
    <name type="scientific">Microscilla marina ATCC 23134</name>
    <dbReference type="NCBI Taxonomy" id="313606"/>
    <lineage>
        <taxon>Bacteria</taxon>
        <taxon>Pseudomonadati</taxon>
        <taxon>Bacteroidota</taxon>
        <taxon>Cytophagia</taxon>
        <taxon>Cytophagales</taxon>
        <taxon>Microscillaceae</taxon>
        <taxon>Microscilla</taxon>
    </lineage>
</organism>
<evidence type="ECO:0000313" key="5">
    <source>
        <dbReference type="Proteomes" id="UP000004095"/>
    </source>
</evidence>
<reference evidence="4 5" key="1">
    <citation type="submission" date="2007-01" db="EMBL/GenBank/DDBJ databases">
        <authorList>
            <person name="Haygood M."/>
            <person name="Podell S."/>
            <person name="Anderson C."/>
            <person name="Hopkinson B."/>
            <person name="Roe K."/>
            <person name="Barbeau K."/>
            <person name="Gaasterland T."/>
            <person name="Ferriera S."/>
            <person name="Johnson J."/>
            <person name="Kravitz S."/>
            <person name="Beeson K."/>
            <person name="Sutton G."/>
            <person name="Rogers Y.-H."/>
            <person name="Friedman R."/>
            <person name="Frazier M."/>
            <person name="Venter J.C."/>
        </authorList>
    </citation>
    <scope>NUCLEOTIDE SEQUENCE [LARGE SCALE GENOMIC DNA]</scope>
    <source>
        <strain evidence="4 5">ATCC 23134</strain>
    </source>
</reference>
<dbReference type="GO" id="GO:0046872">
    <property type="term" value="F:metal ion binding"/>
    <property type="evidence" value="ECO:0007669"/>
    <property type="project" value="UniProtKB-KW"/>
</dbReference>
<comment type="cofactor">
    <cofactor evidence="3">
        <name>Mg(2+)</name>
        <dbReference type="ChEBI" id="CHEBI:18420"/>
    </cofactor>
    <text evidence="3">Binds 2 magnesium ions per subunit.</text>
</comment>
<dbReference type="OrthoDB" id="9798107at2"/>
<dbReference type="InterPro" id="IPR005502">
    <property type="entry name" value="Ribosyl_crysJ1"/>
</dbReference>
<keyword evidence="5" id="KW-1185">Reference proteome</keyword>
<accession>A1ZHN4</accession>
<feature type="binding site" evidence="3">
    <location>
        <position position="45"/>
    </location>
    <ligand>
        <name>Mg(2+)</name>
        <dbReference type="ChEBI" id="CHEBI:18420"/>
        <label>1</label>
    </ligand>
</feature>
<evidence type="ECO:0000256" key="1">
    <source>
        <dbReference type="ARBA" id="ARBA00010702"/>
    </source>
</evidence>
<dbReference type="Pfam" id="PF03747">
    <property type="entry name" value="ADP_ribosyl_GH"/>
    <property type="match status" value="1"/>
</dbReference>
<evidence type="ECO:0000256" key="3">
    <source>
        <dbReference type="PIRSR" id="PIRSR605502-1"/>
    </source>
</evidence>
<keyword evidence="2" id="KW-0378">Hydrolase</keyword>